<accession>A0AAV4PSQ6</accession>
<evidence type="ECO:0000313" key="2">
    <source>
        <dbReference type="Proteomes" id="UP001054837"/>
    </source>
</evidence>
<gene>
    <name evidence="1" type="ORF">CDAR_304691</name>
</gene>
<dbReference type="Proteomes" id="UP001054837">
    <property type="component" value="Unassembled WGS sequence"/>
</dbReference>
<evidence type="ECO:0000313" key="1">
    <source>
        <dbReference type="EMBL" id="GIY00150.1"/>
    </source>
</evidence>
<sequence>MVDIKSETQSIMLQDLVARVIGVSSGCQFKTRKVLRRDNSIFALHRHDVDYQTPLRCVGVFFHYSSPLWFQGWMVEIYGVLPPRYWVRQTCHWKVEWQRAKWLHFGIAVSYKVFSFC</sequence>
<reference evidence="1 2" key="1">
    <citation type="submission" date="2021-06" db="EMBL/GenBank/DDBJ databases">
        <title>Caerostris darwini draft genome.</title>
        <authorList>
            <person name="Kono N."/>
            <person name="Arakawa K."/>
        </authorList>
    </citation>
    <scope>NUCLEOTIDE SEQUENCE [LARGE SCALE GENOMIC DNA]</scope>
</reference>
<protein>
    <submittedName>
        <fullName evidence="1">Uncharacterized protein</fullName>
    </submittedName>
</protein>
<dbReference type="EMBL" id="BPLQ01003393">
    <property type="protein sequence ID" value="GIY00150.1"/>
    <property type="molecule type" value="Genomic_DNA"/>
</dbReference>
<comment type="caution">
    <text evidence="1">The sequence shown here is derived from an EMBL/GenBank/DDBJ whole genome shotgun (WGS) entry which is preliminary data.</text>
</comment>
<proteinExistence type="predicted"/>
<organism evidence="1 2">
    <name type="scientific">Caerostris darwini</name>
    <dbReference type="NCBI Taxonomy" id="1538125"/>
    <lineage>
        <taxon>Eukaryota</taxon>
        <taxon>Metazoa</taxon>
        <taxon>Ecdysozoa</taxon>
        <taxon>Arthropoda</taxon>
        <taxon>Chelicerata</taxon>
        <taxon>Arachnida</taxon>
        <taxon>Araneae</taxon>
        <taxon>Araneomorphae</taxon>
        <taxon>Entelegynae</taxon>
        <taxon>Araneoidea</taxon>
        <taxon>Araneidae</taxon>
        <taxon>Caerostris</taxon>
    </lineage>
</organism>
<dbReference type="AlphaFoldDB" id="A0AAV4PSQ6"/>
<name>A0AAV4PSQ6_9ARAC</name>
<keyword evidence="2" id="KW-1185">Reference proteome</keyword>